<dbReference type="WBParaSite" id="SMUV_0000287401-mRNA-1">
    <property type="protein sequence ID" value="SMUV_0000287401-mRNA-1"/>
    <property type="gene ID" value="SMUV_0000287401"/>
</dbReference>
<dbReference type="AlphaFoldDB" id="A0A0N5AF39"/>
<dbReference type="InterPro" id="IPR023796">
    <property type="entry name" value="Serpin_dom"/>
</dbReference>
<dbReference type="InterPro" id="IPR042185">
    <property type="entry name" value="Serpin_sf_2"/>
</dbReference>
<feature type="domain" description="Serpin" evidence="4">
    <location>
        <begin position="51"/>
        <end position="412"/>
    </location>
</feature>
<dbReference type="PANTHER" id="PTHR11461">
    <property type="entry name" value="SERINE PROTEASE INHIBITOR, SERPIN"/>
    <property type="match status" value="1"/>
</dbReference>
<proteinExistence type="inferred from homology"/>
<evidence type="ECO:0000313" key="5">
    <source>
        <dbReference type="Proteomes" id="UP000046393"/>
    </source>
</evidence>
<dbReference type="InterPro" id="IPR000215">
    <property type="entry name" value="Serpin_fam"/>
</dbReference>
<keyword evidence="3" id="KW-0732">Signal</keyword>
<evidence type="ECO:0000256" key="2">
    <source>
        <dbReference type="RuleBase" id="RU000411"/>
    </source>
</evidence>
<keyword evidence="5" id="KW-1185">Reference proteome</keyword>
<comment type="similarity">
    <text evidence="1 2">Belongs to the serpin family.</text>
</comment>
<dbReference type="InterPro" id="IPR036186">
    <property type="entry name" value="Serpin_sf"/>
</dbReference>
<evidence type="ECO:0000256" key="3">
    <source>
        <dbReference type="SAM" id="SignalP"/>
    </source>
</evidence>
<evidence type="ECO:0000313" key="6">
    <source>
        <dbReference type="WBParaSite" id="SMUV_0000287401-mRNA-1"/>
    </source>
</evidence>
<accession>A0A0N5AF39</accession>
<feature type="signal peptide" evidence="3">
    <location>
        <begin position="1"/>
        <end position="22"/>
    </location>
</feature>
<dbReference type="PANTHER" id="PTHR11461:SF211">
    <property type="entry name" value="GH10112P-RELATED"/>
    <property type="match status" value="1"/>
</dbReference>
<organism evidence="5 6">
    <name type="scientific">Syphacia muris</name>
    <dbReference type="NCBI Taxonomy" id="451379"/>
    <lineage>
        <taxon>Eukaryota</taxon>
        <taxon>Metazoa</taxon>
        <taxon>Ecdysozoa</taxon>
        <taxon>Nematoda</taxon>
        <taxon>Chromadorea</taxon>
        <taxon>Rhabditida</taxon>
        <taxon>Spirurina</taxon>
        <taxon>Oxyuridomorpha</taxon>
        <taxon>Oxyuroidea</taxon>
        <taxon>Oxyuridae</taxon>
        <taxon>Syphacia</taxon>
    </lineage>
</organism>
<dbReference type="Gene3D" id="3.30.497.10">
    <property type="entry name" value="Antithrombin, subunit I, domain 2"/>
    <property type="match status" value="1"/>
</dbReference>
<protein>
    <submittedName>
        <fullName evidence="6">SERPIN domain-containing protein</fullName>
    </submittedName>
</protein>
<dbReference type="Gene3D" id="2.30.39.10">
    <property type="entry name" value="Alpha-1-antitrypsin, domain 1"/>
    <property type="match status" value="1"/>
</dbReference>
<dbReference type="SMART" id="SM00093">
    <property type="entry name" value="SERPIN"/>
    <property type="match status" value="1"/>
</dbReference>
<sequence length="491" mass="56235">MYSRLALLLLLMFVLFLNPSASEERVVSAITKNSTINGTDPIDKARWNFALRVWRQSSSTSISAVTSPVISALLITIAQLGSEGETYNELMHTLRYPEIPGIEYLGANITDSQLLKSWKQEFDELLNCSGNNLYCINAVHLLKMDNNITIKESFIDSLKTLLNQKLIIEDYETFVDRISSDEYKKNTSKNHRMVGEMRFSEDSLMLKVNVSFHDHRWMNPFKPEKTISRGFGTNRESLVELSFMPGEVFTSYYFGDNEDVQILGIPFADNKTCMYMFLPLNRNGLAKFELESEGDRLLEMIRKLRVVDVEVEALKFEMESVVDLTPELNRLDIKKAVGSNANFTAITNRNIFIQNITVNTVFRIDEDGFKASKMNPTTKRPVPKVLWQGPHYRFVAYHPFFGVFNISNFFDLDSTRCVYVANFSLIFQLVKSCEKEWPNDEMTANPEGTLQVIGRSNEAMAQLETGIKEVEKIIQQSKEAYTRLIKCGKFT</sequence>
<dbReference type="Proteomes" id="UP000046393">
    <property type="component" value="Unplaced"/>
</dbReference>
<dbReference type="Pfam" id="PF00079">
    <property type="entry name" value="Serpin"/>
    <property type="match status" value="1"/>
</dbReference>
<evidence type="ECO:0000259" key="4">
    <source>
        <dbReference type="SMART" id="SM00093"/>
    </source>
</evidence>
<reference evidence="6" key="1">
    <citation type="submission" date="2017-02" db="UniProtKB">
        <authorList>
            <consortium name="WormBaseParasite"/>
        </authorList>
    </citation>
    <scope>IDENTIFICATION</scope>
</reference>
<name>A0A0N5AF39_9BILA</name>
<dbReference type="GO" id="GO:0004867">
    <property type="term" value="F:serine-type endopeptidase inhibitor activity"/>
    <property type="evidence" value="ECO:0007669"/>
    <property type="project" value="InterPro"/>
</dbReference>
<feature type="chain" id="PRO_5005893087" evidence="3">
    <location>
        <begin position="23"/>
        <end position="491"/>
    </location>
</feature>
<dbReference type="InterPro" id="IPR042178">
    <property type="entry name" value="Serpin_sf_1"/>
</dbReference>
<dbReference type="STRING" id="451379.A0A0N5AF39"/>
<evidence type="ECO:0000256" key="1">
    <source>
        <dbReference type="ARBA" id="ARBA00009500"/>
    </source>
</evidence>
<dbReference type="SUPFAM" id="SSF56574">
    <property type="entry name" value="Serpins"/>
    <property type="match status" value="1"/>
</dbReference>
<dbReference type="GO" id="GO:0005615">
    <property type="term" value="C:extracellular space"/>
    <property type="evidence" value="ECO:0007669"/>
    <property type="project" value="InterPro"/>
</dbReference>